<gene>
    <name evidence="1" type="ORF">ElyMa_006765300</name>
</gene>
<proteinExistence type="predicted"/>
<dbReference type="Proteomes" id="UP000762676">
    <property type="component" value="Unassembled WGS sequence"/>
</dbReference>
<keyword evidence="2" id="KW-1185">Reference proteome</keyword>
<comment type="caution">
    <text evidence="1">The sequence shown here is derived from an EMBL/GenBank/DDBJ whole genome shotgun (WGS) entry which is preliminary data.</text>
</comment>
<accession>A0AAV4IYV4</accession>
<protein>
    <recommendedName>
        <fullName evidence="3">Fibrinogen C-terminal domain-containing protein</fullName>
    </recommendedName>
</protein>
<name>A0AAV4IYV4_9GAST</name>
<dbReference type="AlphaFoldDB" id="A0AAV4IYV4"/>
<dbReference type="EMBL" id="BMAT01013547">
    <property type="protein sequence ID" value="GFS15190.1"/>
    <property type="molecule type" value="Genomic_DNA"/>
</dbReference>
<evidence type="ECO:0008006" key="3">
    <source>
        <dbReference type="Google" id="ProtNLM"/>
    </source>
</evidence>
<dbReference type="SUPFAM" id="SSF56496">
    <property type="entry name" value="Fibrinogen C-terminal domain-like"/>
    <property type="match status" value="1"/>
</dbReference>
<organism evidence="1 2">
    <name type="scientific">Elysia marginata</name>
    <dbReference type="NCBI Taxonomy" id="1093978"/>
    <lineage>
        <taxon>Eukaryota</taxon>
        <taxon>Metazoa</taxon>
        <taxon>Spiralia</taxon>
        <taxon>Lophotrochozoa</taxon>
        <taxon>Mollusca</taxon>
        <taxon>Gastropoda</taxon>
        <taxon>Heterobranchia</taxon>
        <taxon>Euthyneura</taxon>
        <taxon>Panpulmonata</taxon>
        <taxon>Sacoglossa</taxon>
        <taxon>Placobranchoidea</taxon>
        <taxon>Plakobranchidae</taxon>
        <taxon>Elysia</taxon>
    </lineage>
</organism>
<dbReference type="InterPro" id="IPR036056">
    <property type="entry name" value="Fibrinogen-like_C"/>
</dbReference>
<reference evidence="1 2" key="1">
    <citation type="journal article" date="2021" name="Elife">
        <title>Chloroplast acquisition without the gene transfer in kleptoplastic sea slugs, Plakobranchus ocellatus.</title>
        <authorList>
            <person name="Maeda T."/>
            <person name="Takahashi S."/>
            <person name="Yoshida T."/>
            <person name="Shimamura S."/>
            <person name="Takaki Y."/>
            <person name="Nagai Y."/>
            <person name="Toyoda A."/>
            <person name="Suzuki Y."/>
            <person name="Arimoto A."/>
            <person name="Ishii H."/>
            <person name="Satoh N."/>
            <person name="Nishiyama T."/>
            <person name="Hasebe M."/>
            <person name="Maruyama T."/>
            <person name="Minagawa J."/>
            <person name="Obokata J."/>
            <person name="Shigenobu S."/>
        </authorList>
    </citation>
    <scope>NUCLEOTIDE SEQUENCE [LARGE SCALE GENOMIC DNA]</scope>
</reference>
<evidence type="ECO:0000313" key="2">
    <source>
        <dbReference type="Proteomes" id="UP000762676"/>
    </source>
</evidence>
<evidence type="ECO:0000313" key="1">
    <source>
        <dbReference type="EMBL" id="GFS15190.1"/>
    </source>
</evidence>
<sequence>MVCEDISASSLSYKHVHALKSAVYREMCKLRPTIPNSIEDVFSAAESPAFGLDSFDVIRDEPNKILIITSEHNLLHLSACENILGEGLSNRVQRFLNSCTHCTGTKMESTVRIELTLDQGPKVRNTCGVLTCKEDINVSVSSTSGNGIADSSVTFSSILNMSVFIRDTKNAKGQQDMLLGAVSPKEPMLTRVSNGRKVNGLLEPGQARVRVDLEKQEDCEAQYVCHIRGLDNQGKEAVVVSNLVKQPSQGPSQAYSVGAMPTTSLDLLLDGLETRIGDTIMSIGSKVEEKVKHIEARTVEMHKDMATRGALFENRMEDRIAQLQKDLTANSNTFEHYLDTKLDAFENRVEDKIDSNNCNKLEELDAKISTQLSTFGTAALRNILNSLDSMARTIHGEQTQALVGLSHILETTLKNIIDLLASMKGDLGLIKSFSQTNLMVVRNETQTILELLTAAENMSACLHNGSYNTDTGYLPTVCYRGMNNSNTQNYPPYIFATLEGQTKEFLCDTKTDQGGWIVIQSKLNKPGRKLDSNFTML</sequence>